<protein>
    <submittedName>
        <fullName evidence="1">Uncharacterized protein</fullName>
    </submittedName>
</protein>
<organism evidence="1">
    <name type="scientific">Fagus sylvatica</name>
    <name type="common">Beechnut</name>
    <dbReference type="NCBI Taxonomy" id="28930"/>
    <lineage>
        <taxon>Eukaryota</taxon>
        <taxon>Viridiplantae</taxon>
        <taxon>Streptophyta</taxon>
        <taxon>Embryophyta</taxon>
        <taxon>Tracheophyta</taxon>
        <taxon>Spermatophyta</taxon>
        <taxon>Magnoliopsida</taxon>
        <taxon>eudicotyledons</taxon>
        <taxon>Gunneridae</taxon>
        <taxon>Pentapetalae</taxon>
        <taxon>rosids</taxon>
        <taxon>fabids</taxon>
        <taxon>Fagales</taxon>
        <taxon>Fagaceae</taxon>
        <taxon>Fagus</taxon>
    </lineage>
</organism>
<gene>
    <name evidence="1" type="ORF">FSB_LOCUS5340</name>
</gene>
<sequence>MTLQRLFSYSRPSSHLLTLGVALAVAPAVVLANALVETQHRLFPYSFPCPFPSPSESRAAKSFCIGAVKGKDARFPQTAPTDVAVKSVDGMYCSWLRIGERIVFYTFWSDHVAFQAPSDLRTRGELVTLCLEGCYSFQSVVLGEVTRPQTPYIRVGEHLCVTHDWLGELPCPALVRDKR</sequence>
<proteinExistence type="predicted"/>
<accession>A0A2N9ERK7</accession>
<evidence type="ECO:0000313" key="1">
    <source>
        <dbReference type="EMBL" id="SPC77458.1"/>
    </source>
</evidence>
<reference evidence="1" key="1">
    <citation type="submission" date="2018-02" db="EMBL/GenBank/DDBJ databases">
        <authorList>
            <person name="Cohen D.B."/>
            <person name="Kent A.D."/>
        </authorList>
    </citation>
    <scope>NUCLEOTIDE SEQUENCE</scope>
</reference>
<name>A0A2N9ERK7_FAGSY</name>
<dbReference type="AlphaFoldDB" id="A0A2N9ERK7"/>
<dbReference type="EMBL" id="OIVN01000273">
    <property type="protein sequence ID" value="SPC77458.1"/>
    <property type="molecule type" value="Genomic_DNA"/>
</dbReference>